<dbReference type="PIRSF" id="PIRSF031796">
    <property type="entry name" value="UPC031796"/>
    <property type="match status" value="1"/>
</dbReference>
<organism evidence="1 2">
    <name type="scientific">Neoroseomonas eburnea</name>
    <dbReference type="NCBI Taxonomy" id="1346889"/>
    <lineage>
        <taxon>Bacteria</taxon>
        <taxon>Pseudomonadati</taxon>
        <taxon>Pseudomonadota</taxon>
        <taxon>Alphaproteobacteria</taxon>
        <taxon>Acetobacterales</taxon>
        <taxon>Acetobacteraceae</taxon>
        <taxon>Neoroseomonas</taxon>
    </lineage>
</organism>
<reference evidence="1" key="2">
    <citation type="journal article" date="2021" name="Syst. Appl. Microbiol.">
        <title>Roseomonas hellenica sp. nov., isolated from roots of wild-growing Alkanna tinctoria.</title>
        <authorList>
            <person name="Rat A."/>
            <person name="Naranjo H.D."/>
            <person name="Lebbe L."/>
            <person name="Cnockaert M."/>
            <person name="Krigas N."/>
            <person name="Grigoriadou K."/>
            <person name="Maloupa E."/>
            <person name="Willems A."/>
        </authorList>
    </citation>
    <scope>NUCLEOTIDE SEQUENCE</scope>
    <source>
        <strain evidence="1">LMG 31228</strain>
    </source>
</reference>
<dbReference type="AlphaFoldDB" id="A0A9X9XBA2"/>
<evidence type="ECO:0000313" key="1">
    <source>
        <dbReference type="EMBL" id="MBR0680988.1"/>
    </source>
</evidence>
<keyword evidence="2" id="KW-1185">Reference proteome</keyword>
<protein>
    <submittedName>
        <fullName evidence="1">MmcB family DNA repair protein</fullName>
    </submittedName>
</protein>
<dbReference type="Proteomes" id="UP001138709">
    <property type="component" value="Unassembled WGS sequence"/>
</dbReference>
<dbReference type="InterPro" id="IPR009394">
    <property type="entry name" value="MmcB-like"/>
</dbReference>
<gene>
    <name evidence="1" type="ORF">GXW74_10860</name>
</gene>
<accession>A0A9X9XBA2</accession>
<sequence>MDAPARTLAVTRAAARFCALRGWAPVEQVPLPDGRRADILALQPSGDFVILEVKSCARDFLSDAKWPDYRAWCDRLYFAVDLDFPQELLPQDTGLVIAEDRDAALLRDAPDHRLAPARRRALLHRYAMLAGGRLAALADPAGAAELRAALRLE</sequence>
<reference evidence="1" key="1">
    <citation type="submission" date="2020-01" db="EMBL/GenBank/DDBJ databases">
        <authorList>
            <person name="Rat A."/>
        </authorList>
    </citation>
    <scope>NUCLEOTIDE SEQUENCE</scope>
    <source>
        <strain evidence="1">LMG 31228</strain>
    </source>
</reference>
<evidence type="ECO:0000313" key="2">
    <source>
        <dbReference type="Proteomes" id="UP001138709"/>
    </source>
</evidence>
<proteinExistence type="predicted"/>
<comment type="caution">
    <text evidence="1">The sequence shown here is derived from an EMBL/GenBank/DDBJ whole genome shotgun (WGS) entry which is preliminary data.</text>
</comment>
<dbReference type="Pfam" id="PF06319">
    <property type="entry name" value="MmcB-like"/>
    <property type="match status" value="1"/>
</dbReference>
<name>A0A9X9XBA2_9PROT</name>
<dbReference type="RefSeq" id="WP_211846526.1">
    <property type="nucleotide sequence ID" value="NZ_JAAEDL010000009.1"/>
</dbReference>
<dbReference type="EMBL" id="JAAEDL010000009">
    <property type="protein sequence ID" value="MBR0680988.1"/>
    <property type="molecule type" value="Genomic_DNA"/>
</dbReference>